<comment type="pathway">
    <text evidence="8">Cofactor biosynthesis; biotin biosynthesis; biotin from 7,8-diaminononanoate: step 1/2.</text>
</comment>
<evidence type="ECO:0000256" key="7">
    <source>
        <dbReference type="ARBA" id="ARBA00022842"/>
    </source>
</evidence>
<keyword evidence="5 8" id="KW-0093">Biotin biosynthesis</keyword>
<dbReference type="GO" id="GO:0042803">
    <property type="term" value="F:protein homodimerization activity"/>
    <property type="evidence" value="ECO:0007669"/>
    <property type="project" value="UniProtKB-ARBA"/>
</dbReference>
<comment type="subunit">
    <text evidence="8">Homodimer.</text>
</comment>
<dbReference type="NCBIfam" id="TIGR00347">
    <property type="entry name" value="bioD"/>
    <property type="match status" value="1"/>
</dbReference>
<feature type="binding site" evidence="8">
    <location>
        <position position="54"/>
    </location>
    <ligand>
        <name>ATP</name>
        <dbReference type="ChEBI" id="CHEBI:30616"/>
    </ligand>
</feature>
<organism evidence="9 10">
    <name type="scientific">Proteobacteria bacterium 228</name>
    <dbReference type="NCBI Taxonomy" id="2083153"/>
    <lineage>
        <taxon>Bacteria</taxon>
        <taxon>Pseudomonadati</taxon>
        <taxon>Pseudomonadota</taxon>
    </lineage>
</organism>
<dbReference type="GO" id="GO:0005524">
    <property type="term" value="F:ATP binding"/>
    <property type="evidence" value="ECO:0007669"/>
    <property type="project" value="UniProtKB-UniRule"/>
</dbReference>
<dbReference type="InterPro" id="IPR027417">
    <property type="entry name" value="P-loop_NTPase"/>
</dbReference>
<evidence type="ECO:0000256" key="3">
    <source>
        <dbReference type="ARBA" id="ARBA00022723"/>
    </source>
</evidence>
<feature type="binding site" evidence="8">
    <location>
        <begin position="116"/>
        <end position="119"/>
    </location>
    <ligand>
        <name>ATP</name>
        <dbReference type="ChEBI" id="CHEBI:30616"/>
    </ligand>
</feature>
<evidence type="ECO:0000256" key="5">
    <source>
        <dbReference type="ARBA" id="ARBA00022756"/>
    </source>
</evidence>
<dbReference type="GO" id="GO:0009102">
    <property type="term" value="P:biotin biosynthetic process"/>
    <property type="evidence" value="ECO:0007669"/>
    <property type="project" value="UniProtKB-UniRule"/>
</dbReference>
<comment type="similarity">
    <text evidence="8">Belongs to the dethiobiotin synthetase family.</text>
</comment>
<comment type="catalytic activity">
    <reaction evidence="8">
        <text>(7R,8S)-7,8-diammoniononanoate + CO2 + ATP = (4R,5S)-dethiobiotin + ADP + phosphate + 3 H(+)</text>
        <dbReference type="Rhea" id="RHEA:15805"/>
        <dbReference type="ChEBI" id="CHEBI:15378"/>
        <dbReference type="ChEBI" id="CHEBI:16526"/>
        <dbReference type="ChEBI" id="CHEBI:30616"/>
        <dbReference type="ChEBI" id="CHEBI:43474"/>
        <dbReference type="ChEBI" id="CHEBI:149469"/>
        <dbReference type="ChEBI" id="CHEBI:149473"/>
        <dbReference type="ChEBI" id="CHEBI:456216"/>
        <dbReference type="EC" id="6.3.3.3"/>
    </reaction>
</comment>
<dbReference type="FunFam" id="3.40.50.300:FF:000292">
    <property type="entry name" value="ATP-dependent dethiobiotin synthetase BioD"/>
    <property type="match status" value="1"/>
</dbReference>
<keyword evidence="1 8" id="KW-0963">Cytoplasm</keyword>
<dbReference type="GO" id="GO:0005829">
    <property type="term" value="C:cytosol"/>
    <property type="evidence" value="ECO:0007669"/>
    <property type="project" value="TreeGrafter"/>
</dbReference>
<dbReference type="UniPathway" id="UPA00078">
    <property type="reaction ID" value="UER00161"/>
</dbReference>
<keyword evidence="2 8" id="KW-0436">Ligase</keyword>
<sequence length="231" mass="25122">MSIFFVTGTDTDAGKTLVSSALLWRARHMGLTTLGIKPIASGCEQQDGGWRNRDALSLQQQSWPQLDYALHNPLRFPEAIAPHIAAELHGQHLSVTSVEQALQPVLAQKAQFTLIEGAGGWHLPLNNQGQMLSDWVAQHTWPVVLVIGLRLGCLNHASLTVSAIRQAGLTLAGWVVNHVDPDMPYQQENIATLQAIMSAPCLGRIPWLEQASAENAAPFLNLQSLHLVDVG</sequence>
<dbReference type="GO" id="GO:0004141">
    <property type="term" value="F:dethiobiotin synthase activity"/>
    <property type="evidence" value="ECO:0007669"/>
    <property type="project" value="UniProtKB-UniRule"/>
</dbReference>
<name>A0A2S5KIC0_9PROT</name>
<feature type="binding site" evidence="8">
    <location>
        <position position="41"/>
    </location>
    <ligand>
        <name>substrate</name>
    </ligand>
</feature>
<dbReference type="CDD" id="cd03109">
    <property type="entry name" value="DTBS"/>
    <property type="match status" value="1"/>
</dbReference>
<comment type="caution">
    <text evidence="9">The sequence shown here is derived from an EMBL/GenBank/DDBJ whole genome shotgun (WGS) entry which is preliminary data.</text>
</comment>
<evidence type="ECO:0000256" key="8">
    <source>
        <dbReference type="HAMAP-Rule" id="MF_00336"/>
    </source>
</evidence>
<dbReference type="InterPro" id="IPR004472">
    <property type="entry name" value="DTB_synth_BioD"/>
</dbReference>
<evidence type="ECO:0000313" key="10">
    <source>
        <dbReference type="Proteomes" id="UP000238196"/>
    </source>
</evidence>
<dbReference type="AlphaFoldDB" id="A0A2S5KIC0"/>
<keyword evidence="6 8" id="KW-0067">ATP-binding</keyword>
<feature type="binding site" evidence="8">
    <location>
        <begin position="177"/>
        <end position="178"/>
    </location>
    <ligand>
        <name>ATP</name>
        <dbReference type="ChEBI" id="CHEBI:30616"/>
    </ligand>
</feature>
<dbReference type="Gene3D" id="3.40.50.300">
    <property type="entry name" value="P-loop containing nucleotide triphosphate hydrolases"/>
    <property type="match status" value="1"/>
</dbReference>
<dbReference type="PANTHER" id="PTHR43210">
    <property type="entry name" value="DETHIOBIOTIN SYNTHETASE"/>
    <property type="match status" value="1"/>
</dbReference>
<protein>
    <recommendedName>
        <fullName evidence="8">ATP-dependent dethiobiotin synthetase BioD</fullName>
        <ecNumber evidence="8">6.3.3.3</ecNumber>
    </recommendedName>
    <alternativeName>
        <fullName evidence="8">DTB synthetase</fullName>
        <shortName evidence="8">DTBS</shortName>
    </alternativeName>
    <alternativeName>
        <fullName evidence="8">Dethiobiotin synthase</fullName>
    </alternativeName>
</protein>
<dbReference type="Proteomes" id="UP000238196">
    <property type="component" value="Unassembled WGS sequence"/>
</dbReference>
<evidence type="ECO:0000256" key="6">
    <source>
        <dbReference type="ARBA" id="ARBA00022840"/>
    </source>
</evidence>
<comment type="function">
    <text evidence="8">Catalyzes a mechanistically unusual reaction, the ATP-dependent insertion of CO2 between the N7 and N8 nitrogen atoms of 7,8-diaminopelargonic acid (DAPA, also called 7,8-diammoniononanoate) to form a ureido ring.</text>
</comment>
<evidence type="ECO:0000256" key="2">
    <source>
        <dbReference type="ARBA" id="ARBA00022598"/>
    </source>
</evidence>
<dbReference type="EMBL" id="PRLP01000148">
    <property type="protein sequence ID" value="PPC74385.1"/>
    <property type="molecule type" value="Genomic_DNA"/>
</dbReference>
<feature type="binding site" evidence="8">
    <location>
        <position position="54"/>
    </location>
    <ligand>
        <name>Mg(2+)</name>
        <dbReference type="ChEBI" id="CHEBI:18420"/>
    </ligand>
</feature>
<feature type="binding site" evidence="8">
    <location>
        <position position="16"/>
    </location>
    <ligand>
        <name>Mg(2+)</name>
        <dbReference type="ChEBI" id="CHEBI:18420"/>
    </ligand>
</feature>
<dbReference type="GO" id="GO:0000287">
    <property type="term" value="F:magnesium ion binding"/>
    <property type="evidence" value="ECO:0007669"/>
    <property type="project" value="UniProtKB-UniRule"/>
</dbReference>
<dbReference type="OrthoDB" id="9802097at2"/>
<evidence type="ECO:0000313" key="9">
    <source>
        <dbReference type="EMBL" id="PPC74385.1"/>
    </source>
</evidence>
<evidence type="ECO:0000256" key="4">
    <source>
        <dbReference type="ARBA" id="ARBA00022741"/>
    </source>
</evidence>
<evidence type="ECO:0000256" key="1">
    <source>
        <dbReference type="ARBA" id="ARBA00022490"/>
    </source>
</evidence>
<comment type="caution">
    <text evidence="8">Lacks conserved residue(s) required for the propagation of feature annotation.</text>
</comment>
<reference evidence="9 10" key="1">
    <citation type="submission" date="2018-02" db="EMBL/GenBank/DDBJ databases">
        <title>novel marine gammaproteobacteria from coastal saline agro ecosystem.</title>
        <authorList>
            <person name="Krishnan R."/>
            <person name="Ramesh Kumar N."/>
        </authorList>
    </citation>
    <scope>NUCLEOTIDE SEQUENCE [LARGE SCALE GENOMIC DNA]</scope>
    <source>
        <strain evidence="9 10">228</strain>
    </source>
</reference>
<comment type="cofactor">
    <cofactor evidence="8">
        <name>Mg(2+)</name>
        <dbReference type="ChEBI" id="CHEBI:18420"/>
    </cofactor>
</comment>
<feature type="binding site" evidence="8">
    <location>
        <begin position="206"/>
        <end position="208"/>
    </location>
    <ligand>
        <name>ATP</name>
        <dbReference type="ChEBI" id="CHEBI:30616"/>
    </ligand>
</feature>
<proteinExistence type="inferred from homology"/>
<dbReference type="SUPFAM" id="SSF52540">
    <property type="entry name" value="P-loop containing nucleoside triphosphate hydrolases"/>
    <property type="match status" value="1"/>
</dbReference>
<dbReference type="HAMAP" id="MF_00336">
    <property type="entry name" value="BioD"/>
    <property type="match status" value="1"/>
</dbReference>
<keyword evidence="3 8" id="KW-0479">Metal-binding</keyword>
<feature type="binding site" evidence="8">
    <location>
        <position position="116"/>
    </location>
    <ligand>
        <name>Mg(2+)</name>
        <dbReference type="ChEBI" id="CHEBI:18420"/>
    </ligand>
</feature>
<feature type="active site" evidence="8">
    <location>
        <position position="37"/>
    </location>
</feature>
<gene>
    <name evidence="8 9" type="primary">bioD</name>
    <name evidence="9" type="ORF">C4K68_25950</name>
</gene>
<keyword evidence="7 8" id="KW-0460">Magnesium</keyword>
<dbReference type="PIRSF" id="PIRSF006755">
    <property type="entry name" value="DTB_synth"/>
    <property type="match status" value="1"/>
</dbReference>
<dbReference type="Pfam" id="PF13500">
    <property type="entry name" value="AAA_26"/>
    <property type="match status" value="1"/>
</dbReference>
<accession>A0A2S5KIC0</accession>
<dbReference type="EC" id="6.3.3.3" evidence="8"/>
<keyword evidence="4 8" id="KW-0547">Nucleotide-binding</keyword>
<feature type="binding site" evidence="8">
    <location>
        <begin position="12"/>
        <end position="17"/>
    </location>
    <ligand>
        <name>ATP</name>
        <dbReference type="ChEBI" id="CHEBI:30616"/>
    </ligand>
</feature>
<comment type="subcellular location">
    <subcellularLocation>
        <location evidence="8">Cytoplasm</location>
    </subcellularLocation>
</comment>
<dbReference type="PANTHER" id="PTHR43210:SF5">
    <property type="entry name" value="DETHIOBIOTIN SYNTHETASE"/>
    <property type="match status" value="1"/>
</dbReference>